<organism evidence="2 3">
    <name type="scientific">Portunus trituberculatus</name>
    <name type="common">Swimming crab</name>
    <name type="synonym">Neptunus trituberculatus</name>
    <dbReference type="NCBI Taxonomy" id="210409"/>
    <lineage>
        <taxon>Eukaryota</taxon>
        <taxon>Metazoa</taxon>
        <taxon>Ecdysozoa</taxon>
        <taxon>Arthropoda</taxon>
        <taxon>Crustacea</taxon>
        <taxon>Multicrustacea</taxon>
        <taxon>Malacostraca</taxon>
        <taxon>Eumalacostraca</taxon>
        <taxon>Eucarida</taxon>
        <taxon>Decapoda</taxon>
        <taxon>Pleocyemata</taxon>
        <taxon>Brachyura</taxon>
        <taxon>Eubrachyura</taxon>
        <taxon>Portunoidea</taxon>
        <taxon>Portunidae</taxon>
        <taxon>Portuninae</taxon>
        <taxon>Portunus</taxon>
    </lineage>
</organism>
<keyword evidence="3" id="KW-1185">Reference proteome</keyword>
<feature type="region of interest" description="Disordered" evidence="1">
    <location>
        <begin position="1"/>
        <end position="30"/>
    </location>
</feature>
<comment type="caution">
    <text evidence="2">The sequence shown here is derived from an EMBL/GenBank/DDBJ whole genome shotgun (WGS) entry which is preliminary data.</text>
</comment>
<evidence type="ECO:0000313" key="3">
    <source>
        <dbReference type="Proteomes" id="UP000324222"/>
    </source>
</evidence>
<dbReference type="Proteomes" id="UP000324222">
    <property type="component" value="Unassembled WGS sequence"/>
</dbReference>
<evidence type="ECO:0000256" key="1">
    <source>
        <dbReference type="SAM" id="MobiDB-lite"/>
    </source>
</evidence>
<sequence length="97" mass="10279">MFARTALSSPTSSELLSSRPNSYSAKAGTHISSGLRRPCCTLSLKCSIASSVLAIVSRMAASNRNIHHLKINVSSGGDDASENKPLPTFHHLKTVLS</sequence>
<protein>
    <submittedName>
        <fullName evidence="2">Uncharacterized protein</fullName>
    </submittedName>
</protein>
<dbReference type="AlphaFoldDB" id="A0A5B7EIG9"/>
<proteinExistence type="predicted"/>
<evidence type="ECO:0000313" key="2">
    <source>
        <dbReference type="EMBL" id="MPC33067.1"/>
    </source>
</evidence>
<feature type="compositionally biased region" description="Low complexity" evidence="1">
    <location>
        <begin position="7"/>
        <end position="18"/>
    </location>
</feature>
<dbReference type="EMBL" id="VSRR010002752">
    <property type="protein sequence ID" value="MPC33067.1"/>
    <property type="molecule type" value="Genomic_DNA"/>
</dbReference>
<reference evidence="2 3" key="1">
    <citation type="submission" date="2019-05" db="EMBL/GenBank/DDBJ databases">
        <title>Another draft genome of Portunus trituberculatus and its Hox gene families provides insights of decapod evolution.</title>
        <authorList>
            <person name="Jeong J.-H."/>
            <person name="Song I."/>
            <person name="Kim S."/>
            <person name="Choi T."/>
            <person name="Kim D."/>
            <person name="Ryu S."/>
            <person name="Kim W."/>
        </authorList>
    </citation>
    <scope>NUCLEOTIDE SEQUENCE [LARGE SCALE GENOMIC DNA]</scope>
    <source>
        <tissue evidence="2">Muscle</tissue>
    </source>
</reference>
<gene>
    <name evidence="2" type="ORF">E2C01_026406</name>
</gene>
<name>A0A5B7EIG9_PORTR</name>
<accession>A0A5B7EIG9</accession>